<dbReference type="EMBL" id="CAJVPQ010026785">
    <property type="protein sequence ID" value="CAG8769684.1"/>
    <property type="molecule type" value="Genomic_DNA"/>
</dbReference>
<evidence type="ECO:0000256" key="5">
    <source>
        <dbReference type="ARBA" id="ARBA00044884"/>
    </source>
</evidence>
<evidence type="ECO:0000256" key="7">
    <source>
        <dbReference type="ARBA" id="ARBA00044893"/>
    </source>
</evidence>
<dbReference type="PANTHER" id="PTHR23512:SF12">
    <property type="entry name" value="TRANSPORTER, PUTATIVE (AFU_ORTHOLOGUE AFUA_4G00260)-RELATED"/>
    <property type="match status" value="1"/>
</dbReference>
<evidence type="ECO:0000256" key="2">
    <source>
        <dbReference type="ARBA" id="ARBA00044876"/>
    </source>
</evidence>
<dbReference type="InterPro" id="IPR036259">
    <property type="entry name" value="MFS_trans_sf"/>
</dbReference>
<comment type="catalytic activity">
    <reaction evidence="6">
        <text>L-lysyl-L-alpha-amino acid(out) = L-lysyl-L-alpha-amino acid(in)</text>
        <dbReference type="Rhea" id="RHEA:79387"/>
        <dbReference type="ChEBI" id="CHEBI:229965"/>
    </reaction>
</comment>
<sequence length="170" mass="18474">RPRKYKIIALLYVLSLALGNNYAAHTIDPLKSIIKKELDFSNSKYGVVQSSVSLINTFLPILGGIFLDTFGTLVGSILVTSLIAIGNILVALSTNLKSFPVMIIGRILYGFGNGNINIVQVTILSHWFKGKGLAIAVGIQIAASRLYSFLAIITVVPITKVTGSYKWAFW</sequence>
<reference evidence="22" key="1">
    <citation type="submission" date="2021-06" db="EMBL/GenBank/DDBJ databases">
        <authorList>
            <person name="Kallberg Y."/>
            <person name="Tangrot J."/>
            <person name="Rosling A."/>
        </authorList>
    </citation>
    <scope>NUCLEOTIDE SEQUENCE</scope>
    <source>
        <strain evidence="22">UK204</strain>
    </source>
</reference>
<evidence type="ECO:0000256" key="10">
    <source>
        <dbReference type="ARBA" id="ARBA00044900"/>
    </source>
</evidence>
<evidence type="ECO:0000256" key="12">
    <source>
        <dbReference type="ARBA" id="ARBA00044912"/>
    </source>
</evidence>
<evidence type="ECO:0000256" key="17">
    <source>
        <dbReference type="ARBA" id="ARBA00045709"/>
    </source>
</evidence>
<dbReference type="GO" id="GO:0016020">
    <property type="term" value="C:membrane"/>
    <property type="evidence" value="ECO:0007669"/>
    <property type="project" value="UniProtKB-SubCell"/>
</dbReference>
<evidence type="ECO:0000256" key="18">
    <source>
        <dbReference type="ARBA" id="ARBA00046376"/>
    </source>
</evidence>
<evidence type="ECO:0000256" key="6">
    <source>
        <dbReference type="ARBA" id="ARBA00044891"/>
    </source>
</evidence>
<feature type="domain" description="Major facilitator superfamily (MFS) profile" evidence="21">
    <location>
        <begin position="7"/>
        <end position="170"/>
    </location>
</feature>
<comment type="subcellular location">
    <subcellularLocation>
        <location evidence="1">Membrane</location>
        <topology evidence="1">Multi-pass membrane protein</topology>
    </subcellularLocation>
</comment>
<accession>A0A9N9J988</accession>
<comment type="function">
    <text evidence="17">Lysosomal dipeptide uniporter that selectively exports lysine, arginine or histidine-containing dipeptides with a net positive charge from the lysosome lumen into the cytosol. Could play a role in a specific type of protein O-glycosylation indirectly regulating macrophages migration and tissue invasion. Also essential for liver homeostasis.</text>
</comment>
<evidence type="ECO:0000256" key="9">
    <source>
        <dbReference type="ARBA" id="ARBA00044899"/>
    </source>
</evidence>
<comment type="catalytic activity">
    <reaction evidence="8">
        <text>L-aspartyl-L-lysine(out) = L-aspartyl-L-lysine(in)</text>
        <dbReference type="Rhea" id="RHEA:79411"/>
        <dbReference type="ChEBI" id="CHEBI:229953"/>
    </reaction>
</comment>
<dbReference type="PROSITE" id="PS50850">
    <property type="entry name" value="MFS"/>
    <property type="match status" value="1"/>
</dbReference>
<dbReference type="Pfam" id="PF07690">
    <property type="entry name" value="MFS_1"/>
    <property type="match status" value="1"/>
</dbReference>
<evidence type="ECO:0000256" key="19">
    <source>
        <dbReference type="SAM" id="Phobius"/>
    </source>
</evidence>
<evidence type="ECO:0000256" key="3">
    <source>
        <dbReference type="ARBA" id="ARBA00044878"/>
    </source>
</evidence>
<feature type="signal peptide" evidence="20">
    <location>
        <begin position="1"/>
        <end position="19"/>
    </location>
</feature>
<evidence type="ECO:0000256" key="16">
    <source>
        <dbReference type="ARBA" id="ARBA00045018"/>
    </source>
</evidence>
<proteinExistence type="predicted"/>
<evidence type="ECO:0000313" key="23">
    <source>
        <dbReference type="Proteomes" id="UP000789570"/>
    </source>
</evidence>
<evidence type="ECO:0000313" key="22">
    <source>
        <dbReference type="EMBL" id="CAG8769684.1"/>
    </source>
</evidence>
<evidence type="ECO:0000256" key="15">
    <source>
        <dbReference type="ARBA" id="ARBA00044985"/>
    </source>
</evidence>
<protein>
    <recommendedName>
        <fullName evidence="15">Lysosomal dipeptide transporter MFSD1</fullName>
    </recommendedName>
    <alternativeName>
        <fullName evidence="16">Major facilitator superfamily domain-containing protein 1</fullName>
    </alternativeName>
</protein>
<dbReference type="InterPro" id="IPR052187">
    <property type="entry name" value="MFSD1"/>
</dbReference>
<evidence type="ECO:0000256" key="14">
    <source>
        <dbReference type="ARBA" id="ARBA00044924"/>
    </source>
</evidence>
<comment type="catalytic activity">
    <reaction evidence="10">
        <text>L-lysyl-L-lysine(out) = L-lysyl-L-lysine(in)</text>
        <dbReference type="Rhea" id="RHEA:79403"/>
        <dbReference type="ChEBI" id="CHEBI:229956"/>
    </reaction>
</comment>
<dbReference type="InterPro" id="IPR011701">
    <property type="entry name" value="MFS"/>
</dbReference>
<dbReference type="Gene3D" id="1.20.1250.20">
    <property type="entry name" value="MFS general substrate transporter like domains"/>
    <property type="match status" value="1"/>
</dbReference>
<dbReference type="GO" id="GO:0022857">
    <property type="term" value="F:transmembrane transporter activity"/>
    <property type="evidence" value="ECO:0007669"/>
    <property type="project" value="InterPro"/>
</dbReference>
<evidence type="ECO:0000256" key="1">
    <source>
        <dbReference type="ARBA" id="ARBA00004141"/>
    </source>
</evidence>
<evidence type="ECO:0000256" key="11">
    <source>
        <dbReference type="ARBA" id="ARBA00044903"/>
    </source>
</evidence>
<feature type="transmembrane region" description="Helical" evidence="19">
    <location>
        <begin position="47"/>
        <end position="66"/>
    </location>
</feature>
<dbReference type="AlphaFoldDB" id="A0A9N9J988"/>
<comment type="catalytic activity">
    <reaction evidence="11">
        <text>L-arginyl-glycine(out) = L-arginyl-glycine(in)</text>
        <dbReference type="Rhea" id="RHEA:79391"/>
        <dbReference type="ChEBI" id="CHEBI:229955"/>
    </reaction>
</comment>
<comment type="catalytic activity">
    <reaction evidence="4">
        <text>L-alpha-aminoacyl-L-arginine(out) = L-alpha-aminoacyl-L-arginine(in)</text>
        <dbReference type="Rhea" id="RHEA:79367"/>
        <dbReference type="ChEBI" id="CHEBI:229968"/>
    </reaction>
</comment>
<feature type="chain" id="PRO_5040430213" description="Lysosomal dipeptide transporter MFSD1" evidence="20">
    <location>
        <begin position="20"/>
        <end position="170"/>
    </location>
</feature>
<keyword evidence="19" id="KW-0472">Membrane</keyword>
<evidence type="ECO:0000259" key="21">
    <source>
        <dbReference type="PROSITE" id="PS50850"/>
    </source>
</evidence>
<gene>
    <name evidence="22" type="ORF">FCALED_LOCUS17458</name>
</gene>
<comment type="caution">
    <text evidence="22">The sequence shown here is derived from an EMBL/GenBank/DDBJ whole genome shotgun (WGS) entry which is preliminary data.</text>
</comment>
<dbReference type="OrthoDB" id="424834at2759"/>
<keyword evidence="19" id="KW-0812">Transmembrane</keyword>
<comment type="subunit">
    <text evidence="18">Homodimer. Interacts with lysosomal protein GLMP (via lumenal domain); the interaction starts while both proteins are still in the endoplasmic reticulum and is required for stabilization of MFSD1 in lysosomes but has no direct effect on its targeting to lysosomes or transporter activity.</text>
</comment>
<comment type="catalytic activity">
    <reaction evidence="9">
        <text>L-arginyl-L-alpha-amino acid(out) = L-arginyl-L-alpha-amino acid(in)</text>
        <dbReference type="Rhea" id="RHEA:79371"/>
        <dbReference type="ChEBI" id="CHEBI:84315"/>
    </reaction>
</comment>
<comment type="catalytic activity">
    <reaction evidence="3">
        <text>L-histidyl-glycine(out) = L-histidyl-glycine(in)</text>
        <dbReference type="Rhea" id="RHEA:79395"/>
        <dbReference type="ChEBI" id="CHEBI:229957"/>
    </reaction>
</comment>
<evidence type="ECO:0000256" key="4">
    <source>
        <dbReference type="ARBA" id="ARBA00044881"/>
    </source>
</evidence>
<name>A0A9N9J988_9GLOM</name>
<keyword evidence="23" id="KW-1185">Reference proteome</keyword>
<keyword evidence="19" id="KW-1133">Transmembrane helix</keyword>
<organism evidence="22 23">
    <name type="scientific">Funneliformis caledonium</name>
    <dbReference type="NCBI Taxonomy" id="1117310"/>
    <lineage>
        <taxon>Eukaryota</taxon>
        <taxon>Fungi</taxon>
        <taxon>Fungi incertae sedis</taxon>
        <taxon>Mucoromycota</taxon>
        <taxon>Glomeromycotina</taxon>
        <taxon>Glomeromycetes</taxon>
        <taxon>Glomerales</taxon>
        <taxon>Glomeraceae</taxon>
        <taxon>Funneliformis</taxon>
    </lineage>
</organism>
<feature type="non-terminal residue" evidence="22">
    <location>
        <position position="170"/>
    </location>
</feature>
<feature type="transmembrane region" description="Helical" evidence="19">
    <location>
        <begin position="133"/>
        <end position="156"/>
    </location>
</feature>
<comment type="catalytic activity">
    <reaction evidence="2">
        <text>L-lysyl-L-alanine(out) = L-lysyl-L-alanine(in)</text>
        <dbReference type="Rhea" id="RHEA:79399"/>
        <dbReference type="ChEBI" id="CHEBI:229954"/>
    </reaction>
</comment>
<dbReference type="PANTHER" id="PTHR23512">
    <property type="entry name" value="MAJOR FACILITATOR SUPERFAMILY DOMAIN-CONTAINING PROTEIN 1"/>
    <property type="match status" value="1"/>
</dbReference>
<keyword evidence="20" id="KW-0732">Signal</keyword>
<comment type="catalytic activity">
    <reaction evidence="13">
        <text>L-alanyl-L-lysine(out) = L-alanyl-L-lysine(in)</text>
        <dbReference type="Rhea" id="RHEA:79415"/>
        <dbReference type="ChEBI" id="CHEBI:192470"/>
    </reaction>
</comment>
<dbReference type="SUPFAM" id="SSF103473">
    <property type="entry name" value="MFS general substrate transporter"/>
    <property type="match status" value="1"/>
</dbReference>
<comment type="catalytic activity">
    <reaction evidence="14">
        <text>L-lysyl-glycine(out) = L-lysyl-glycine(in)</text>
        <dbReference type="Rhea" id="RHEA:79407"/>
        <dbReference type="ChEBI" id="CHEBI:191202"/>
    </reaction>
</comment>
<dbReference type="Proteomes" id="UP000789570">
    <property type="component" value="Unassembled WGS sequence"/>
</dbReference>
<evidence type="ECO:0000256" key="8">
    <source>
        <dbReference type="ARBA" id="ARBA00044898"/>
    </source>
</evidence>
<feature type="transmembrane region" description="Helical" evidence="19">
    <location>
        <begin position="73"/>
        <end position="92"/>
    </location>
</feature>
<dbReference type="InterPro" id="IPR020846">
    <property type="entry name" value="MFS_dom"/>
</dbReference>
<comment type="catalytic activity">
    <reaction evidence="5">
        <text>L-alpha-aminoacyl-L-histidine(out) = L-alpha-aminoacyl-L-histidine(in)</text>
        <dbReference type="Rhea" id="RHEA:79375"/>
        <dbReference type="ChEBI" id="CHEBI:229967"/>
    </reaction>
</comment>
<comment type="catalytic activity">
    <reaction evidence="12">
        <text>L-histidyl-L-alpha-amino acid(out) = L-histidyl-L-alpha-amino acid(in)</text>
        <dbReference type="Rhea" id="RHEA:79379"/>
        <dbReference type="ChEBI" id="CHEBI:229964"/>
    </reaction>
</comment>
<comment type="catalytic activity">
    <reaction evidence="7">
        <text>L-alpha-aminoacyl-L-lysine(out) = L-alpha-aminoacyl-L-lysine(in)</text>
        <dbReference type="Rhea" id="RHEA:79383"/>
        <dbReference type="ChEBI" id="CHEBI:229966"/>
    </reaction>
</comment>
<feature type="non-terminal residue" evidence="22">
    <location>
        <position position="1"/>
    </location>
</feature>
<evidence type="ECO:0000256" key="13">
    <source>
        <dbReference type="ARBA" id="ARBA00044919"/>
    </source>
</evidence>
<evidence type="ECO:0000256" key="20">
    <source>
        <dbReference type="SAM" id="SignalP"/>
    </source>
</evidence>